<evidence type="ECO:0000259" key="11">
    <source>
        <dbReference type="Pfam" id="PF13231"/>
    </source>
</evidence>
<feature type="transmembrane region" description="Helical" evidence="9">
    <location>
        <begin position="462"/>
        <end position="484"/>
    </location>
</feature>
<sequence length="1032" mass="118417">MDFLNFAPAILIFLLTAILAYRNLRLAFWLMVMFSPLVHKELFSLGGVWDLLPIRVAFVGAIVGSLINLFTWIKNDIENAKIVVEKFVLDDPFLILMIVLWLVRLLWIKKSASFDDSFKLFAFYSLIIAIYVVFKSLYVKYGKGFLYRTIYVYLSAGIFTALIAGLQYYLRLCCRWSVGGVWVVPRYLPRLGSTFWDVNHFGGFLITIIPVFLTLLFVSKSIKYKFINLFGAISLSTALFFTQSRSSWLGLGIGLGVMLIMYLLLKLKKPLAFFGVFGVLGIIGMTAILSFSGISLKDKIATYMHYRLDSTDTHVLLLDGAAEIFVNNIALGAGYGNFDHAFRGTQISDIYFNREPRLKESKVPPHSVWGEVLAETGAVGITLYSTLMALIVASLITTVFKSSDLNVKYMGIGFLGGAVSILSAGLFYSYNMEFYWIYLFICIAFVIISANKSWNLVNTLKWWYKSPIAPYLIIVPPSIFYIFLRVGSTTLIDWDEAIYAKVAKNIVVSGEWLSLRWNNMKEYWFEKPPLYMWLTAMIFKITGFTSFGARIVSSIFGFLGIILTYKFGSKLFNKLTGIFASLILLSTVHYLYYSRNGMLDVTVTFFILLTTYFFYKGVENFENKKLVNKQFAIAGVSLGFAVMTKGIVGLIPLPIISLYSVYLYFNLQKLQRKLFLKNLIKAISFLVGFFFIIAGPWHIYSLIIHGEKFWDKYFIDHMLGRGLSGFGHEKSFTWFFEVIKVSFRIWIFPLFGGLLLLPFIDKQKKQLALLLISILFVLIFFSISKDKLLWYIMPIYPFIAIISARFMERILTFVSIRVKNEIGFESFNLRLIGIFSIFVISIFYVVIMRDRIYYPDFNKDKVALVRINNELYPVEDYSDRKLYYNGIEPPVLLFYSDHEINGIDQKNILKMINEAKADENFSFLVPEKIYYKTNSQQDLISAPLVLDIKGASGGWILFKSKSRVELLMEELKNLELQIKPLFEKTFLVELTDEESLQLEKLSTARGEVIDKLTQLGFPPYIGEKIEVKTVVE</sequence>
<dbReference type="EMBL" id="PFWY01000064">
    <property type="protein sequence ID" value="PJA40902.1"/>
    <property type="molecule type" value="Genomic_DNA"/>
</dbReference>
<feature type="transmembrane region" description="Helical" evidence="9">
    <location>
        <begin position="789"/>
        <end position="807"/>
    </location>
</feature>
<evidence type="ECO:0000313" key="13">
    <source>
        <dbReference type="Proteomes" id="UP000230683"/>
    </source>
</evidence>
<keyword evidence="4" id="KW-0808">Transferase</keyword>
<accession>A0A2M7X410</accession>
<dbReference type="GO" id="GO:0005886">
    <property type="term" value="C:plasma membrane"/>
    <property type="evidence" value="ECO:0007669"/>
    <property type="project" value="UniProtKB-SubCell"/>
</dbReference>
<comment type="caution">
    <text evidence="12">The sequence shown here is derived from an EMBL/GenBank/DDBJ whole genome shotgun (WGS) entry which is preliminary data.</text>
</comment>
<feature type="coiled-coil region" evidence="8">
    <location>
        <begin position="957"/>
        <end position="984"/>
    </location>
</feature>
<dbReference type="PANTHER" id="PTHR33908">
    <property type="entry name" value="MANNOSYLTRANSFERASE YKCB-RELATED"/>
    <property type="match status" value="1"/>
</dbReference>
<dbReference type="PANTHER" id="PTHR33908:SF3">
    <property type="entry name" value="UNDECAPRENYL PHOSPHATE-ALPHA-4-AMINO-4-DEOXY-L-ARABINOSE ARABINOSYL TRANSFERASE"/>
    <property type="match status" value="1"/>
</dbReference>
<feature type="transmembrane region" description="Helical" evidence="9">
    <location>
        <begin position="679"/>
        <end position="700"/>
    </location>
</feature>
<keyword evidence="7 9" id="KW-0472">Membrane</keyword>
<evidence type="ECO:0000256" key="1">
    <source>
        <dbReference type="ARBA" id="ARBA00004651"/>
    </source>
</evidence>
<evidence type="ECO:0000313" key="12">
    <source>
        <dbReference type="EMBL" id="PJA40902.1"/>
    </source>
</evidence>
<feature type="transmembrane region" description="Helical" evidence="9">
    <location>
        <begin position="248"/>
        <end position="265"/>
    </location>
</feature>
<feature type="transmembrane region" description="Helical" evidence="9">
    <location>
        <begin position="51"/>
        <end position="71"/>
    </location>
</feature>
<evidence type="ECO:0000256" key="2">
    <source>
        <dbReference type="ARBA" id="ARBA00022475"/>
    </source>
</evidence>
<feature type="transmembrane region" description="Helical" evidence="9">
    <location>
        <begin position="827"/>
        <end position="847"/>
    </location>
</feature>
<comment type="subcellular location">
    <subcellularLocation>
        <location evidence="1">Cell membrane</location>
        <topology evidence="1">Multi-pass membrane protein</topology>
    </subcellularLocation>
</comment>
<keyword evidence="6 9" id="KW-1133">Transmembrane helix</keyword>
<feature type="transmembrane region" description="Helical" evidence="9">
    <location>
        <begin position="150"/>
        <end position="170"/>
    </location>
</feature>
<evidence type="ECO:0000256" key="9">
    <source>
        <dbReference type="SAM" id="Phobius"/>
    </source>
</evidence>
<feature type="transmembrane region" description="Helical" evidence="9">
    <location>
        <begin position="598"/>
        <end position="615"/>
    </location>
</feature>
<feature type="transmembrane region" description="Helical" evidence="9">
    <location>
        <begin position="201"/>
        <end position="219"/>
    </location>
</feature>
<feature type="transmembrane region" description="Helical" evidence="9">
    <location>
        <begin position="381"/>
        <end position="400"/>
    </location>
</feature>
<dbReference type="AlphaFoldDB" id="A0A2M7X410"/>
<evidence type="ECO:0000256" key="3">
    <source>
        <dbReference type="ARBA" id="ARBA00022676"/>
    </source>
</evidence>
<feature type="transmembrane region" description="Helical" evidence="9">
    <location>
        <begin position="434"/>
        <end position="450"/>
    </location>
</feature>
<dbReference type="GO" id="GO:0016763">
    <property type="term" value="F:pentosyltransferase activity"/>
    <property type="evidence" value="ECO:0007669"/>
    <property type="project" value="TreeGrafter"/>
</dbReference>
<dbReference type="InterPro" id="IPR007016">
    <property type="entry name" value="O-antigen_ligase-rel_domated"/>
</dbReference>
<feature type="transmembrane region" description="Helical" evidence="9">
    <location>
        <begin position="226"/>
        <end position="242"/>
    </location>
</feature>
<keyword evidence="3" id="KW-0328">Glycosyltransferase</keyword>
<evidence type="ECO:0000256" key="7">
    <source>
        <dbReference type="ARBA" id="ARBA00023136"/>
    </source>
</evidence>
<gene>
    <name evidence="12" type="ORF">CO178_01380</name>
</gene>
<dbReference type="Pfam" id="PF13231">
    <property type="entry name" value="PMT_2"/>
    <property type="match status" value="1"/>
</dbReference>
<evidence type="ECO:0000256" key="6">
    <source>
        <dbReference type="ARBA" id="ARBA00022989"/>
    </source>
</evidence>
<feature type="transmembrane region" description="Helical" evidence="9">
    <location>
        <begin position="407"/>
        <end position="428"/>
    </location>
</feature>
<feature type="domain" description="Glycosyltransferase RgtA/B/C/D-like" evidence="11">
    <location>
        <begin position="527"/>
        <end position="691"/>
    </location>
</feature>
<feature type="transmembrane region" description="Helical" evidence="9">
    <location>
        <begin position="92"/>
        <end position="108"/>
    </location>
</feature>
<evidence type="ECO:0000259" key="10">
    <source>
        <dbReference type="Pfam" id="PF04932"/>
    </source>
</evidence>
<name>A0A2M7X410_UNCKA</name>
<dbReference type="Proteomes" id="UP000230683">
    <property type="component" value="Unassembled WGS sequence"/>
</dbReference>
<keyword evidence="2" id="KW-1003">Cell membrane</keyword>
<dbReference type="InterPro" id="IPR038731">
    <property type="entry name" value="RgtA/B/C-like"/>
</dbReference>
<dbReference type="InterPro" id="IPR050297">
    <property type="entry name" value="LipidA_mod_glycosyltrf_83"/>
</dbReference>
<feature type="transmembrane region" description="Helical" evidence="9">
    <location>
        <begin position="575"/>
        <end position="592"/>
    </location>
</feature>
<protein>
    <submittedName>
        <fullName evidence="12">Uncharacterized protein</fullName>
    </submittedName>
</protein>
<feature type="transmembrane region" description="Helical" evidence="9">
    <location>
        <begin position="767"/>
        <end position="783"/>
    </location>
</feature>
<feature type="transmembrane region" description="Helical" evidence="9">
    <location>
        <begin position="530"/>
        <end position="563"/>
    </location>
</feature>
<keyword evidence="5 9" id="KW-0812">Transmembrane</keyword>
<reference evidence="13" key="1">
    <citation type="submission" date="2017-09" db="EMBL/GenBank/DDBJ databases">
        <title>Depth-based differentiation of microbial function through sediment-hosted aquifers and enrichment of novel symbionts in the deep terrestrial subsurface.</title>
        <authorList>
            <person name="Probst A.J."/>
            <person name="Ladd B."/>
            <person name="Jarett J.K."/>
            <person name="Geller-Mcgrath D.E."/>
            <person name="Sieber C.M.K."/>
            <person name="Emerson J.B."/>
            <person name="Anantharaman K."/>
            <person name="Thomas B.C."/>
            <person name="Malmstrom R."/>
            <person name="Stieglmeier M."/>
            <person name="Klingl A."/>
            <person name="Woyke T."/>
            <person name="Ryan C.M."/>
            <person name="Banfield J.F."/>
        </authorList>
    </citation>
    <scope>NUCLEOTIDE SEQUENCE [LARGE SCALE GENOMIC DNA]</scope>
</reference>
<evidence type="ECO:0000256" key="5">
    <source>
        <dbReference type="ARBA" id="ARBA00022692"/>
    </source>
</evidence>
<evidence type="ECO:0000256" key="4">
    <source>
        <dbReference type="ARBA" id="ARBA00022679"/>
    </source>
</evidence>
<dbReference type="GO" id="GO:0009103">
    <property type="term" value="P:lipopolysaccharide biosynthetic process"/>
    <property type="evidence" value="ECO:0007669"/>
    <property type="project" value="UniProtKB-ARBA"/>
</dbReference>
<proteinExistence type="predicted"/>
<organism evidence="12 13">
    <name type="scientific">candidate division WWE3 bacterium CG_4_9_14_3_um_filter_34_6</name>
    <dbReference type="NCBI Taxonomy" id="1975079"/>
    <lineage>
        <taxon>Bacteria</taxon>
        <taxon>Katanobacteria</taxon>
    </lineage>
</organism>
<feature type="domain" description="O-antigen ligase-related" evidence="10">
    <location>
        <begin position="231"/>
        <end position="384"/>
    </location>
</feature>
<evidence type="ECO:0000256" key="8">
    <source>
        <dbReference type="SAM" id="Coils"/>
    </source>
</evidence>
<keyword evidence="8" id="KW-0175">Coiled coil</keyword>
<feature type="transmembrane region" description="Helical" evidence="9">
    <location>
        <begin position="272"/>
        <end position="294"/>
    </location>
</feature>
<dbReference type="GO" id="GO:0010041">
    <property type="term" value="P:response to iron(III) ion"/>
    <property type="evidence" value="ECO:0007669"/>
    <property type="project" value="TreeGrafter"/>
</dbReference>
<feature type="transmembrane region" description="Helical" evidence="9">
    <location>
        <begin position="120"/>
        <end position="138"/>
    </location>
</feature>
<feature type="transmembrane region" description="Helical" evidence="9">
    <location>
        <begin position="741"/>
        <end position="760"/>
    </location>
</feature>
<dbReference type="Pfam" id="PF04932">
    <property type="entry name" value="Wzy_C"/>
    <property type="match status" value="1"/>
</dbReference>
<feature type="transmembrane region" description="Helical" evidence="9">
    <location>
        <begin position="650"/>
        <end position="667"/>
    </location>
</feature>